<accession>A0A0A8Z630</accession>
<dbReference type="EMBL" id="GBRH01267578">
    <property type="protein sequence ID" value="JAD30317.1"/>
    <property type="molecule type" value="Transcribed_RNA"/>
</dbReference>
<sequence length="10" mass="1223">MRQGEYRGNL</sequence>
<reference evidence="1" key="2">
    <citation type="journal article" date="2015" name="Data Brief">
        <title>Shoot transcriptome of the giant reed, Arundo donax.</title>
        <authorList>
            <person name="Barrero R.A."/>
            <person name="Guerrero F.D."/>
            <person name="Moolhuijzen P."/>
            <person name="Goolsby J.A."/>
            <person name="Tidwell J."/>
            <person name="Bellgard S.E."/>
            <person name="Bellgard M.I."/>
        </authorList>
    </citation>
    <scope>NUCLEOTIDE SEQUENCE</scope>
    <source>
        <tissue evidence="1">Shoot tissue taken approximately 20 cm above the soil surface</tissue>
    </source>
</reference>
<protein>
    <submittedName>
        <fullName evidence="1">Uncharacterized protein</fullName>
    </submittedName>
</protein>
<evidence type="ECO:0000313" key="1">
    <source>
        <dbReference type="EMBL" id="JAD30317.1"/>
    </source>
</evidence>
<organism evidence="1">
    <name type="scientific">Arundo donax</name>
    <name type="common">Giant reed</name>
    <name type="synonym">Donax arundinaceus</name>
    <dbReference type="NCBI Taxonomy" id="35708"/>
    <lineage>
        <taxon>Eukaryota</taxon>
        <taxon>Viridiplantae</taxon>
        <taxon>Streptophyta</taxon>
        <taxon>Embryophyta</taxon>
        <taxon>Tracheophyta</taxon>
        <taxon>Spermatophyta</taxon>
        <taxon>Magnoliopsida</taxon>
        <taxon>Liliopsida</taxon>
        <taxon>Poales</taxon>
        <taxon>Poaceae</taxon>
        <taxon>PACMAD clade</taxon>
        <taxon>Arundinoideae</taxon>
        <taxon>Arundineae</taxon>
        <taxon>Arundo</taxon>
    </lineage>
</organism>
<proteinExistence type="predicted"/>
<reference evidence="1" key="1">
    <citation type="submission" date="2014-09" db="EMBL/GenBank/DDBJ databases">
        <authorList>
            <person name="Magalhaes I.L.F."/>
            <person name="Oliveira U."/>
            <person name="Santos F.R."/>
            <person name="Vidigal T.H.D.A."/>
            <person name="Brescovit A.D."/>
            <person name="Santos A.J."/>
        </authorList>
    </citation>
    <scope>NUCLEOTIDE SEQUENCE</scope>
    <source>
        <tissue evidence="1">Shoot tissue taken approximately 20 cm above the soil surface</tissue>
    </source>
</reference>
<name>A0A0A8Z630_ARUDO</name>